<gene>
    <name evidence="2" type="ORF">M6B38_181080</name>
</gene>
<evidence type="ECO:0000313" key="2">
    <source>
        <dbReference type="EMBL" id="KAJ6805377.1"/>
    </source>
</evidence>
<dbReference type="AlphaFoldDB" id="A0AAX6EMK2"/>
<accession>A0AAX6EMK2</accession>
<keyword evidence="1" id="KW-1133">Transmembrane helix</keyword>
<evidence type="ECO:0000313" key="3">
    <source>
        <dbReference type="Proteomes" id="UP001140949"/>
    </source>
</evidence>
<name>A0AAX6EMK2_IRIPA</name>
<keyword evidence="1" id="KW-0472">Membrane</keyword>
<dbReference type="Proteomes" id="UP001140949">
    <property type="component" value="Unassembled WGS sequence"/>
</dbReference>
<evidence type="ECO:0000256" key="1">
    <source>
        <dbReference type="SAM" id="Phobius"/>
    </source>
</evidence>
<comment type="caution">
    <text evidence="2">The sequence shown here is derived from an EMBL/GenBank/DDBJ whole genome shotgun (WGS) entry which is preliminary data.</text>
</comment>
<feature type="transmembrane region" description="Helical" evidence="1">
    <location>
        <begin position="148"/>
        <end position="170"/>
    </location>
</feature>
<reference evidence="2" key="2">
    <citation type="submission" date="2023-04" db="EMBL/GenBank/DDBJ databases">
        <authorList>
            <person name="Bruccoleri R.E."/>
            <person name="Oakeley E.J."/>
            <person name="Faust A.-M."/>
            <person name="Dessus-Babus S."/>
            <person name="Altorfer M."/>
            <person name="Burckhardt D."/>
            <person name="Oertli M."/>
            <person name="Naumann U."/>
            <person name="Petersen F."/>
            <person name="Wong J."/>
        </authorList>
    </citation>
    <scope>NUCLEOTIDE SEQUENCE</scope>
    <source>
        <strain evidence="2">GSM-AAB239-AS_SAM_17_03QT</strain>
        <tissue evidence="2">Leaf</tissue>
    </source>
</reference>
<keyword evidence="1" id="KW-0812">Transmembrane</keyword>
<proteinExistence type="predicted"/>
<sequence>MACLRKFMSPIRTSFSSSSSSSYLSRNQVSRKYGLLNIWSQNLEPGLSIHAWKFNLTSNVQRKLTHNLNLSGMKLLTGTFLGLSAVTAMTLNESTVAHAMDGHYSVSGEPSGFLKDDIDTFWSLARKFQLPALLLITVLMGWRHPFTLAVNVLLLLFCTKPTPLSIYMFIEQLRQRDMQKDPRWHKAKFLYAKNVTVEDYKLLCLAKVEIRDVKLDMIGILGGWWVFQTSRI</sequence>
<reference evidence="2" key="1">
    <citation type="journal article" date="2023" name="GigaByte">
        <title>Genome assembly of the bearded iris, Iris pallida Lam.</title>
        <authorList>
            <person name="Bruccoleri R.E."/>
            <person name="Oakeley E.J."/>
            <person name="Faust A.M.E."/>
            <person name="Altorfer M."/>
            <person name="Dessus-Babus S."/>
            <person name="Burckhardt D."/>
            <person name="Oertli M."/>
            <person name="Naumann U."/>
            <person name="Petersen F."/>
            <person name="Wong J."/>
        </authorList>
    </citation>
    <scope>NUCLEOTIDE SEQUENCE</scope>
    <source>
        <strain evidence="2">GSM-AAB239-AS_SAM_17_03QT</strain>
    </source>
</reference>
<organism evidence="2 3">
    <name type="scientific">Iris pallida</name>
    <name type="common">Sweet iris</name>
    <dbReference type="NCBI Taxonomy" id="29817"/>
    <lineage>
        <taxon>Eukaryota</taxon>
        <taxon>Viridiplantae</taxon>
        <taxon>Streptophyta</taxon>
        <taxon>Embryophyta</taxon>
        <taxon>Tracheophyta</taxon>
        <taxon>Spermatophyta</taxon>
        <taxon>Magnoliopsida</taxon>
        <taxon>Liliopsida</taxon>
        <taxon>Asparagales</taxon>
        <taxon>Iridaceae</taxon>
        <taxon>Iridoideae</taxon>
        <taxon>Irideae</taxon>
        <taxon>Iris</taxon>
    </lineage>
</organism>
<dbReference type="EMBL" id="JANAVB010035419">
    <property type="protein sequence ID" value="KAJ6805377.1"/>
    <property type="molecule type" value="Genomic_DNA"/>
</dbReference>
<protein>
    <submittedName>
        <fullName evidence="2">Uncharacterized protein</fullName>
    </submittedName>
</protein>
<keyword evidence="3" id="KW-1185">Reference proteome</keyword>